<dbReference type="PANTHER" id="PTHR23511">
    <property type="entry name" value="SYNAPTIC VESICLE GLYCOPROTEIN 2"/>
    <property type="match status" value="1"/>
</dbReference>
<feature type="transmembrane region" description="Helical" evidence="7">
    <location>
        <begin position="359"/>
        <end position="377"/>
    </location>
</feature>
<dbReference type="Proteomes" id="UP001293254">
    <property type="component" value="Unassembled WGS sequence"/>
</dbReference>
<feature type="transmembrane region" description="Helical" evidence="7">
    <location>
        <begin position="505"/>
        <end position="530"/>
    </location>
</feature>
<evidence type="ECO:0000259" key="8">
    <source>
        <dbReference type="PROSITE" id="PS50850"/>
    </source>
</evidence>
<comment type="subcellular location">
    <subcellularLocation>
        <location evidence="1">Membrane</location>
        <topology evidence="1">Multi-pass membrane protein</topology>
    </subcellularLocation>
</comment>
<sequence length="965" mass="104453">MGDPSLGYTLDEALSTVGFGTFQGLALVFAGISWFSEAMEMNLLSFIGPAVKSEWSLSPTEESLLSTAVFGGMLVGALFWGFVSDAYGRRIGMQGVVVVIAGGGLLSAFSPDYKSLILLRCILGFGVAGGHVFASWFLEFIPSSNRGAWTLSILVFWILGELFEASLAWIIMPTLGWRWLLGLSALPALLVVIFSVFVPESPRYLFTEGRISEAFGVLKKVALMNRKELPAGILVSDERKHLDEENSPSMETHLLSLTRKKTSSLQTCAKNLFELFSSDLLRTTLLLLLLHFGFTFAFYGVVLMISAVSSEQNACGSLTIPLRNGQNTSLYRNVLITSSAEIPGLIIATVLVERAGRKLTMEILTMLAFILMLPLSFHQNEMVTTALSFCARMLLFAAFSTLTMYAKEVYPTCIRATGSGLATSVGRIGGMICPLVAVGLVRGCHQTLAVVLFGIVILISGFCVLFFPFETKGRGLTDIMGDSDTVYTLDEALTTVGFGKYQGLLLAYGGLGWVAEAMEMMILSYVGSAVQSEWHLSSGQKSLISTVVFAGMLVGAYLWGVISDNYGRKKGILGVAAITAVAGLLSAASPNYISLVLLRCITGVGLGGMHIYTSWFLEFVPTPSRGAWMIVFSSFWTIGTIFEAGLAWVIMPSFGWRWLVALSSGPSFIVLLLYCLVPESPRFLCMKGRINEANNILKKAALLNGTALRAGMLVSDQDQDQINESTASESAHLLSPRVDESYKYKANSSSLFILFSSQLVRTNLLLWFLYFGNTFAYYGVILLTSELSSDQSKCNPITLHSEKSQDASLYIDVFVTSLAEVPGLILSAFIVDRVGRKSSMVIMFVLASLLLLPLLAHQNEILTTTLLFGARAFVSATFVVACIYCPEVYPTNIRATGVGIATAIGKIGGMICPLVAVGLVNDCQQAYAVVLFQVTMILSALSVLLSPFETNGRNLADTLTADGRS</sequence>
<dbReference type="InterPro" id="IPR020846">
    <property type="entry name" value="MFS_dom"/>
</dbReference>
<feature type="transmembrane region" description="Helical" evidence="7">
    <location>
        <begin position="64"/>
        <end position="83"/>
    </location>
</feature>
<dbReference type="FunFam" id="1.20.1250.20:FF:000232">
    <property type="entry name" value="Organic cation/carnitine transporter 7"/>
    <property type="match status" value="1"/>
</dbReference>
<organism evidence="9 10">
    <name type="scientific">Sesamum alatum</name>
    <dbReference type="NCBI Taxonomy" id="300844"/>
    <lineage>
        <taxon>Eukaryota</taxon>
        <taxon>Viridiplantae</taxon>
        <taxon>Streptophyta</taxon>
        <taxon>Embryophyta</taxon>
        <taxon>Tracheophyta</taxon>
        <taxon>Spermatophyta</taxon>
        <taxon>Magnoliopsida</taxon>
        <taxon>eudicotyledons</taxon>
        <taxon>Gunneridae</taxon>
        <taxon>Pentapetalae</taxon>
        <taxon>asterids</taxon>
        <taxon>lamiids</taxon>
        <taxon>Lamiales</taxon>
        <taxon>Pedaliaceae</taxon>
        <taxon>Sesamum</taxon>
    </lineage>
</organism>
<reference evidence="9" key="1">
    <citation type="submission" date="2020-06" db="EMBL/GenBank/DDBJ databases">
        <authorList>
            <person name="Li T."/>
            <person name="Hu X."/>
            <person name="Zhang T."/>
            <person name="Song X."/>
            <person name="Zhang H."/>
            <person name="Dai N."/>
            <person name="Sheng W."/>
            <person name="Hou X."/>
            <person name="Wei L."/>
        </authorList>
    </citation>
    <scope>NUCLEOTIDE SEQUENCE</scope>
    <source>
        <strain evidence="9">3651</strain>
        <tissue evidence="9">Leaf</tissue>
    </source>
</reference>
<evidence type="ECO:0000256" key="1">
    <source>
        <dbReference type="ARBA" id="ARBA00004141"/>
    </source>
</evidence>
<feature type="transmembrane region" description="Helical" evidence="7">
    <location>
        <begin position="572"/>
        <end position="590"/>
    </location>
</feature>
<feature type="transmembrane region" description="Helical" evidence="7">
    <location>
        <begin position="177"/>
        <end position="198"/>
    </location>
</feature>
<feature type="transmembrane region" description="Helical" evidence="7">
    <location>
        <begin position="926"/>
        <end position="945"/>
    </location>
</feature>
<accession>A0AAE1XN16</accession>
<feature type="transmembrane region" description="Helical" evidence="7">
    <location>
        <begin position="285"/>
        <end position="310"/>
    </location>
</feature>
<dbReference type="PROSITE" id="PS50850">
    <property type="entry name" value="MFS"/>
    <property type="match status" value="2"/>
</dbReference>
<evidence type="ECO:0000256" key="4">
    <source>
        <dbReference type="ARBA" id="ARBA00022989"/>
    </source>
</evidence>
<feature type="domain" description="Major facilitator superfamily (MFS) profile" evidence="8">
    <location>
        <begin position="505"/>
        <end position="951"/>
    </location>
</feature>
<evidence type="ECO:0000256" key="7">
    <source>
        <dbReference type="SAM" id="Phobius"/>
    </source>
</evidence>
<name>A0AAE1XN16_9LAMI</name>
<feature type="transmembrane region" description="Helical" evidence="7">
    <location>
        <begin position="898"/>
        <end position="920"/>
    </location>
</feature>
<feature type="transmembrane region" description="Helical" evidence="7">
    <location>
        <begin position="629"/>
        <end position="650"/>
    </location>
</feature>
<evidence type="ECO:0000313" key="9">
    <source>
        <dbReference type="EMBL" id="KAK4414922.1"/>
    </source>
</evidence>
<evidence type="ECO:0000256" key="2">
    <source>
        <dbReference type="ARBA" id="ARBA00022448"/>
    </source>
</evidence>
<feature type="transmembrane region" description="Helical" evidence="7">
    <location>
        <begin position="150"/>
        <end position="171"/>
    </location>
</feature>
<keyword evidence="4 7" id="KW-1133">Transmembrane helix</keyword>
<keyword evidence="5 7" id="KW-0472">Membrane</keyword>
<feature type="transmembrane region" description="Helical" evidence="7">
    <location>
        <begin position="418"/>
        <end position="441"/>
    </location>
</feature>
<feature type="transmembrane region" description="Helical" evidence="7">
    <location>
        <begin position="117"/>
        <end position="138"/>
    </location>
</feature>
<keyword evidence="10" id="KW-1185">Reference proteome</keyword>
<feature type="transmembrane region" description="Helical" evidence="7">
    <location>
        <begin position="447"/>
        <end position="467"/>
    </location>
</feature>
<dbReference type="Gene3D" id="1.20.1250.20">
    <property type="entry name" value="MFS general substrate transporter like domains"/>
    <property type="match status" value="2"/>
</dbReference>
<dbReference type="PANTHER" id="PTHR23511:SF5">
    <property type="entry name" value="MAJOR FACILITATOR-TYPE TRANSPORTER HXNZ-RELATED"/>
    <property type="match status" value="1"/>
</dbReference>
<dbReference type="AlphaFoldDB" id="A0AAE1XN16"/>
<feature type="transmembrane region" description="Helical" evidence="7">
    <location>
        <begin position="868"/>
        <end position="886"/>
    </location>
</feature>
<dbReference type="Pfam" id="PF00083">
    <property type="entry name" value="Sugar_tr"/>
    <property type="match status" value="2"/>
</dbReference>
<dbReference type="EMBL" id="JACGWO010000011">
    <property type="protein sequence ID" value="KAK4414922.1"/>
    <property type="molecule type" value="Genomic_DNA"/>
</dbReference>
<feature type="transmembrane region" description="Helical" evidence="7">
    <location>
        <begin position="12"/>
        <end position="35"/>
    </location>
</feature>
<evidence type="ECO:0000256" key="6">
    <source>
        <dbReference type="ARBA" id="ARBA00044504"/>
    </source>
</evidence>
<evidence type="ECO:0000313" key="10">
    <source>
        <dbReference type="Proteomes" id="UP001293254"/>
    </source>
</evidence>
<dbReference type="InterPro" id="IPR036259">
    <property type="entry name" value="MFS_trans_sf"/>
</dbReference>
<feature type="transmembrane region" description="Helical" evidence="7">
    <location>
        <begin position="542"/>
        <end position="560"/>
    </location>
</feature>
<dbReference type="GO" id="GO:0016020">
    <property type="term" value="C:membrane"/>
    <property type="evidence" value="ECO:0007669"/>
    <property type="project" value="UniProtKB-SubCell"/>
</dbReference>
<evidence type="ECO:0000256" key="3">
    <source>
        <dbReference type="ARBA" id="ARBA00022692"/>
    </source>
</evidence>
<keyword evidence="2" id="KW-0813">Transport</keyword>
<dbReference type="SUPFAM" id="SSF103473">
    <property type="entry name" value="MFS general substrate transporter"/>
    <property type="match status" value="2"/>
</dbReference>
<feature type="transmembrane region" description="Helical" evidence="7">
    <location>
        <begin position="596"/>
        <end position="617"/>
    </location>
</feature>
<evidence type="ECO:0000256" key="5">
    <source>
        <dbReference type="ARBA" id="ARBA00023136"/>
    </source>
</evidence>
<feature type="transmembrane region" description="Helical" evidence="7">
    <location>
        <begin position="838"/>
        <end position="856"/>
    </location>
</feature>
<proteinExistence type="inferred from homology"/>
<dbReference type="GO" id="GO:0022857">
    <property type="term" value="F:transmembrane transporter activity"/>
    <property type="evidence" value="ECO:0007669"/>
    <property type="project" value="InterPro"/>
</dbReference>
<feature type="transmembrane region" description="Helical" evidence="7">
    <location>
        <begin position="330"/>
        <end position="352"/>
    </location>
</feature>
<keyword evidence="3 7" id="KW-0812">Transmembrane</keyword>
<comment type="similarity">
    <text evidence="6">Belongs to the major facilitator superfamily. Phosphate:H(+) symporter (TC 2.A.1.9) family.</text>
</comment>
<feature type="transmembrane region" description="Helical" evidence="7">
    <location>
        <begin position="95"/>
        <end position="111"/>
    </location>
</feature>
<feature type="transmembrane region" description="Helical" evidence="7">
    <location>
        <begin position="656"/>
        <end position="677"/>
    </location>
</feature>
<feature type="transmembrane region" description="Helical" evidence="7">
    <location>
        <begin position="764"/>
        <end position="783"/>
    </location>
</feature>
<feature type="transmembrane region" description="Helical" evidence="7">
    <location>
        <begin position="809"/>
        <end position="831"/>
    </location>
</feature>
<reference evidence="9" key="2">
    <citation type="journal article" date="2024" name="Plant">
        <title>Genomic evolution and insights into agronomic trait innovations of Sesamum species.</title>
        <authorList>
            <person name="Miao H."/>
            <person name="Wang L."/>
            <person name="Qu L."/>
            <person name="Liu H."/>
            <person name="Sun Y."/>
            <person name="Le M."/>
            <person name="Wang Q."/>
            <person name="Wei S."/>
            <person name="Zheng Y."/>
            <person name="Lin W."/>
            <person name="Duan Y."/>
            <person name="Cao H."/>
            <person name="Xiong S."/>
            <person name="Wang X."/>
            <person name="Wei L."/>
            <person name="Li C."/>
            <person name="Ma Q."/>
            <person name="Ju M."/>
            <person name="Zhao R."/>
            <person name="Li G."/>
            <person name="Mu C."/>
            <person name="Tian Q."/>
            <person name="Mei H."/>
            <person name="Zhang T."/>
            <person name="Gao T."/>
            <person name="Zhang H."/>
        </authorList>
    </citation>
    <scope>NUCLEOTIDE SEQUENCE</scope>
    <source>
        <strain evidence="9">3651</strain>
    </source>
</reference>
<protein>
    <submittedName>
        <fullName evidence="9">Organic cation/carnitine transporter 7</fullName>
    </submittedName>
</protein>
<feature type="transmembrane region" description="Helical" evidence="7">
    <location>
        <begin position="383"/>
        <end position="406"/>
    </location>
</feature>
<dbReference type="InterPro" id="IPR005828">
    <property type="entry name" value="MFS_sugar_transport-like"/>
</dbReference>
<gene>
    <name evidence="9" type="ORF">Salat_2599200</name>
</gene>
<comment type="caution">
    <text evidence="9">The sequence shown here is derived from an EMBL/GenBank/DDBJ whole genome shotgun (WGS) entry which is preliminary data.</text>
</comment>
<feature type="domain" description="Major facilitator superfamily (MFS) profile" evidence="8">
    <location>
        <begin position="26"/>
        <end position="472"/>
    </location>
</feature>